<comment type="caution">
    <text evidence="3">The sequence shown here is derived from an EMBL/GenBank/DDBJ whole genome shotgun (WGS) entry which is preliminary data.</text>
</comment>
<evidence type="ECO:0000313" key="4">
    <source>
        <dbReference type="Proteomes" id="UP001221208"/>
    </source>
</evidence>
<dbReference type="Proteomes" id="UP001221208">
    <property type="component" value="Unassembled WGS sequence"/>
</dbReference>
<dbReference type="InterPro" id="IPR036628">
    <property type="entry name" value="Clp_N_dom_sf"/>
</dbReference>
<sequence>MFDAIKKRFRDMGTIKALCESAERHANSAGQAEPGAEHFVLAALDLPDGTARQVFARLRANPDGYRAAIAEQYASALRNVGIAMEAEAFGNGAAIPGAKGAYASQPSAQALMRELAEQRKSAGSLPLLGVHVILAAAQAQFGVAARALQAMGVSPAALAEAARAEIAAAGGAPASFG</sequence>
<name>A0ABT5K7B2_9BURK</name>
<dbReference type="GO" id="GO:0006508">
    <property type="term" value="P:proteolysis"/>
    <property type="evidence" value="ECO:0007669"/>
    <property type="project" value="UniProtKB-KW"/>
</dbReference>
<evidence type="ECO:0000256" key="1">
    <source>
        <dbReference type="ARBA" id="ARBA00008675"/>
    </source>
</evidence>
<dbReference type="GO" id="GO:0008233">
    <property type="term" value="F:peptidase activity"/>
    <property type="evidence" value="ECO:0007669"/>
    <property type="project" value="UniProtKB-KW"/>
</dbReference>
<dbReference type="InterPro" id="IPR004176">
    <property type="entry name" value="Clp_R_N"/>
</dbReference>
<evidence type="ECO:0000313" key="3">
    <source>
        <dbReference type="EMBL" id="MDC8760898.1"/>
    </source>
</evidence>
<comment type="similarity">
    <text evidence="1">Belongs to the ClpA/ClpB family.</text>
</comment>
<dbReference type="Pfam" id="PF02861">
    <property type="entry name" value="Clp_N"/>
    <property type="match status" value="1"/>
</dbReference>
<gene>
    <name evidence="3" type="ORF">OIK44_25250</name>
</gene>
<dbReference type="EMBL" id="JAQQXR010000022">
    <property type="protein sequence ID" value="MDC8760898.1"/>
    <property type="molecule type" value="Genomic_DNA"/>
</dbReference>
<dbReference type="Gene3D" id="1.10.1780.10">
    <property type="entry name" value="Clp, N-terminal domain"/>
    <property type="match status" value="1"/>
</dbReference>
<keyword evidence="4" id="KW-1185">Reference proteome</keyword>
<dbReference type="RefSeq" id="WP_273674971.1">
    <property type="nucleotide sequence ID" value="NZ_JAQQXR010000022.1"/>
</dbReference>
<evidence type="ECO:0000259" key="2">
    <source>
        <dbReference type="Pfam" id="PF02861"/>
    </source>
</evidence>
<accession>A0ABT5K7B2</accession>
<organism evidence="3 4">
    <name type="scientific">Janthinobacterium fluminis</name>
    <dbReference type="NCBI Taxonomy" id="2987524"/>
    <lineage>
        <taxon>Bacteria</taxon>
        <taxon>Pseudomonadati</taxon>
        <taxon>Pseudomonadota</taxon>
        <taxon>Betaproteobacteria</taxon>
        <taxon>Burkholderiales</taxon>
        <taxon>Oxalobacteraceae</taxon>
        <taxon>Janthinobacterium</taxon>
    </lineage>
</organism>
<proteinExistence type="inferred from homology"/>
<feature type="domain" description="Clp R" evidence="2">
    <location>
        <begin position="20"/>
        <end position="76"/>
    </location>
</feature>
<reference evidence="3 4" key="1">
    <citation type="submission" date="2022-10" db="EMBL/GenBank/DDBJ databases">
        <title>Janthinobacterium sp. hw3 Genome sequencing.</title>
        <authorList>
            <person name="Park S."/>
        </authorList>
    </citation>
    <scope>NUCLEOTIDE SEQUENCE [LARGE SCALE GENOMIC DNA]</scope>
    <source>
        <strain evidence="4">hw3</strain>
    </source>
</reference>
<keyword evidence="3" id="KW-0378">Hydrolase</keyword>
<protein>
    <submittedName>
        <fullName evidence="3">Clp protease N-terminal domain-containing protein</fullName>
    </submittedName>
</protein>
<keyword evidence="3" id="KW-0645">Protease</keyword>